<accession>A0A645C0G2</accession>
<evidence type="ECO:0000313" key="1">
    <source>
        <dbReference type="EMBL" id="MPM70818.1"/>
    </source>
</evidence>
<protein>
    <submittedName>
        <fullName evidence="1">Uncharacterized protein</fullName>
    </submittedName>
</protein>
<dbReference type="EMBL" id="VSSQ01023714">
    <property type="protein sequence ID" value="MPM70818.1"/>
    <property type="molecule type" value="Genomic_DNA"/>
</dbReference>
<name>A0A645C0G2_9ZZZZ</name>
<gene>
    <name evidence="1" type="ORF">SDC9_117779</name>
</gene>
<sequence length="92" mass="10136">MVVCQDVTILGINEAGAFAPLGNDPLLHPASVKAILSKKFLKEWVPAERITHYSLFDHSLCVNVNNGRRAFFNYRNYGIAVVDILCLSTGNS</sequence>
<organism evidence="1">
    <name type="scientific">bioreactor metagenome</name>
    <dbReference type="NCBI Taxonomy" id="1076179"/>
    <lineage>
        <taxon>unclassified sequences</taxon>
        <taxon>metagenomes</taxon>
        <taxon>ecological metagenomes</taxon>
    </lineage>
</organism>
<proteinExistence type="predicted"/>
<dbReference type="AlphaFoldDB" id="A0A645C0G2"/>
<reference evidence="1" key="1">
    <citation type="submission" date="2019-08" db="EMBL/GenBank/DDBJ databases">
        <authorList>
            <person name="Kucharzyk K."/>
            <person name="Murdoch R.W."/>
            <person name="Higgins S."/>
            <person name="Loffler F."/>
        </authorList>
    </citation>
    <scope>NUCLEOTIDE SEQUENCE</scope>
</reference>
<comment type="caution">
    <text evidence="1">The sequence shown here is derived from an EMBL/GenBank/DDBJ whole genome shotgun (WGS) entry which is preliminary data.</text>
</comment>